<evidence type="ECO:0000259" key="8">
    <source>
        <dbReference type="Pfam" id="PF00171"/>
    </source>
</evidence>
<evidence type="ECO:0000256" key="6">
    <source>
        <dbReference type="ARBA" id="ARBA00049024"/>
    </source>
</evidence>
<proteinExistence type="inferred from homology"/>
<name>A0A212JGT4_9DELT</name>
<dbReference type="FunFam" id="3.40.309.10:FF:000006">
    <property type="entry name" value="Gamma-glutamyl phosphate reductase"/>
    <property type="match status" value="1"/>
</dbReference>
<dbReference type="InterPro" id="IPR020593">
    <property type="entry name" value="G-glutamylP_reductase_CS"/>
</dbReference>
<dbReference type="UniPathway" id="UPA00098">
    <property type="reaction ID" value="UER00360"/>
</dbReference>
<dbReference type="GO" id="GO:0055129">
    <property type="term" value="P:L-proline biosynthetic process"/>
    <property type="evidence" value="ECO:0007669"/>
    <property type="project" value="UniProtKB-UniRule"/>
</dbReference>
<comment type="function">
    <text evidence="7">Catalyzes the NADPH-dependent reduction of L-glutamate 5-phosphate into L-glutamate 5-semialdehyde and phosphate. The product spontaneously undergoes cyclization to form 1-pyrroline-5-carboxylate.</text>
</comment>
<dbReference type="InterPro" id="IPR016162">
    <property type="entry name" value="Ald_DH_N"/>
</dbReference>
<dbReference type="AlphaFoldDB" id="A0A212JGT4"/>
<dbReference type="PANTHER" id="PTHR11063:SF8">
    <property type="entry name" value="DELTA-1-PYRROLINE-5-CARBOXYLATE SYNTHASE"/>
    <property type="match status" value="1"/>
</dbReference>
<keyword evidence="5 7" id="KW-0560">Oxidoreductase</keyword>
<evidence type="ECO:0000256" key="7">
    <source>
        <dbReference type="HAMAP-Rule" id="MF_00412"/>
    </source>
</evidence>
<evidence type="ECO:0000256" key="3">
    <source>
        <dbReference type="ARBA" id="ARBA00022650"/>
    </source>
</evidence>
<evidence type="ECO:0000256" key="1">
    <source>
        <dbReference type="ARBA" id="ARBA00004985"/>
    </source>
</evidence>
<dbReference type="EC" id="1.2.1.41" evidence="7"/>
<dbReference type="InterPro" id="IPR016161">
    <property type="entry name" value="Ald_DH/histidinol_DH"/>
</dbReference>
<dbReference type="HAMAP" id="MF_00412">
    <property type="entry name" value="ProA"/>
    <property type="match status" value="1"/>
</dbReference>
<comment type="subcellular location">
    <subcellularLocation>
        <location evidence="7">Cytoplasm</location>
    </subcellularLocation>
</comment>
<gene>
    <name evidence="7 9" type="primary">proA</name>
    <name evidence="9" type="ORF">KL86DPRO_11427</name>
</gene>
<dbReference type="InterPro" id="IPR000965">
    <property type="entry name" value="GPR_dom"/>
</dbReference>
<sequence>MADSITDLVTGMGQKARAASRALLGASSAAKIAALTTLASLLEERQAAIFAVNAKDVNAAMANGLEKPKVDRLRLTPDIVAEMALACRQVAAEPDLVGAMDTQWVQPSGLLVGRMRIPLGVVAMIFESRPNVTIDSAILCIKSGNAVILRGGSEALESNIFLMGLVQEALAAAGLPRDAAQLVPIRDRETVAALCRLNEYVDVMIPRGGEGLIQTVASLATMPVLKHDKGVCHAYVDAGADLDLAVPVIVNSKAQRPSTCNALECLLIHRSHLATLVPMLVPALAAAKIEVRACAESLPLFQQAGMEASPAVADDFGMEFGDLILAVKAVGSMDEAMDHIARYGSRHTECIFSRDHARVQRFLRQVDASVVLHNASTRLNDGGQLGLGAEIGISTSKLQAYGPMGLRELTTTKFVVLGNGQLRK</sequence>
<reference evidence="9" key="1">
    <citation type="submission" date="2016-04" db="EMBL/GenBank/DDBJ databases">
        <authorList>
            <person name="Evans L.H."/>
            <person name="Alamgir A."/>
            <person name="Owens N."/>
            <person name="Weber N.D."/>
            <person name="Virtaneva K."/>
            <person name="Barbian K."/>
            <person name="Babar A."/>
            <person name="Rosenke K."/>
        </authorList>
    </citation>
    <scope>NUCLEOTIDE SEQUENCE</scope>
    <source>
        <strain evidence="9">86</strain>
    </source>
</reference>
<dbReference type="CDD" id="cd07079">
    <property type="entry name" value="ALDH_F18-19_ProA-GPR"/>
    <property type="match status" value="1"/>
</dbReference>
<evidence type="ECO:0000256" key="4">
    <source>
        <dbReference type="ARBA" id="ARBA00022857"/>
    </source>
</evidence>
<dbReference type="NCBIfam" id="NF001221">
    <property type="entry name" value="PRK00197.1"/>
    <property type="match status" value="1"/>
</dbReference>
<dbReference type="InterPro" id="IPR012134">
    <property type="entry name" value="Glu-5-SA_DH"/>
</dbReference>
<protein>
    <recommendedName>
        <fullName evidence="7">Gamma-glutamyl phosphate reductase</fullName>
        <shortName evidence="7">GPR</shortName>
        <ecNumber evidence="7">1.2.1.41</ecNumber>
    </recommendedName>
    <alternativeName>
        <fullName evidence="7">Glutamate-5-semialdehyde dehydrogenase</fullName>
    </alternativeName>
    <alternativeName>
        <fullName evidence="7">Glutamyl-gamma-semialdehyde dehydrogenase</fullName>
        <shortName evidence="7">GSA dehydrogenase</shortName>
    </alternativeName>
</protein>
<dbReference type="GO" id="GO:0050661">
    <property type="term" value="F:NADP binding"/>
    <property type="evidence" value="ECO:0007669"/>
    <property type="project" value="InterPro"/>
</dbReference>
<evidence type="ECO:0000256" key="2">
    <source>
        <dbReference type="ARBA" id="ARBA00022605"/>
    </source>
</evidence>
<evidence type="ECO:0000256" key="5">
    <source>
        <dbReference type="ARBA" id="ARBA00023002"/>
    </source>
</evidence>
<dbReference type="Gene3D" id="3.40.605.10">
    <property type="entry name" value="Aldehyde Dehydrogenase, Chain A, domain 1"/>
    <property type="match status" value="1"/>
</dbReference>
<dbReference type="InterPro" id="IPR016163">
    <property type="entry name" value="Ald_DH_C"/>
</dbReference>
<comment type="similarity">
    <text evidence="7">Belongs to the gamma-glutamyl phosphate reductase family.</text>
</comment>
<dbReference type="GO" id="GO:0005737">
    <property type="term" value="C:cytoplasm"/>
    <property type="evidence" value="ECO:0007669"/>
    <property type="project" value="UniProtKB-SubCell"/>
</dbReference>
<dbReference type="NCBIfam" id="TIGR00407">
    <property type="entry name" value="proA"/>
    <property type="match status" value="1"/>
</dbReference>
<feature type="domain" description="Aldehyde dehydrogenase" evidence="8">
    <location>
        <begin position="14"/>
        <end position="289"/>
    </location>
</feature>
<keyword evidence="7" id="KW-0963">Cytoplasm</keyword>
<keyword evidence="4 7" id="KW-0521">NADP</keyword>
<dbReference type="InterPro" id="IPR015590">
    <property type="entry name" value="Aldehyde_DH_dom"/>
</dbReference>
<dbReference type="Pfam" id="PF00171">
    <property type="entry name" value="Aldedh"/>
    <property type="match status" value="1"/>
</dbReference>
<comment type="pathway">
    <text evidence="1 7">Amino-acid biosynthesis; L-proline biosynthesis; L-glutamate 5-semialdehyde from L-glutamate: step 2/2.</text>
</comment>
<dbReference type="PANTHER" id="PTHR11063">
    <property type="entry name" value="GLUTAMATE SEMIALDEHYDE DEHYDROGENASE"/>
    <property type="match status" value="1"/>
</dbReference>
<organism evidence="9">
    <name type="scientific">uncultured delta proteobacterium</name>
    <dbReference type="NCBI Taxonomy" id="34034"/>
    <lineage>
        <taxon>Bacteria</taxon>
        <taxon>Deltaproteobacteria</taxon>
        <taxon>environmental samples</taxon>
    </lineage>
</organism>
<dbReference type="EMBL" id="FLUQ01000001">
    <property type="protein sequence ID" value="SBV98666.1"/>
    <property type="molecule type" value="Genomic_DNA"/>
</dbReference>
<dbReference type="PIRSF" id="PIRSF000151">
    <property type="entry name" value="GPR"/>
    <property type="match status" value="1"/>
</dbReference>
<keyword evidence="2 7" id="KW-0028">Amino-acid biosynthesis</keyword>
<dbReference type="GO" id="GO:0004350">
    <property type="term" value="F:glutamate-5-semialdehyde dehydrogenase activity"/>
    <property type="evidence" value="ECO:0007669"/>
    <property type="project" value="UniProtKB-UniRule"/>
</dbReference>
<comment type="catalytic activity">
    <reaction evidence="6 7">
        <text>L-glutamate 5-semialdehyde + phosphate + NADP(+) = L-glutamyl 5-phosphate + NADPH + H(+)</text>
        <dbReference type="Rhea" id="RHEA:19541"/>
        <dbReference type="ChEBI" id="CHEBI:15378"/>
        <dbReference type="ChEBI" id="CHEBI:43474"/>
        <dbReference type="ChEBI" id="CHEBI:57783"/>
        <dbReference type="ChEBI" id="CHEBI:58066"/>
        <dbReference type="ChEBI" id="CHEBI:58274"/>
        <dbReference type="ChEBI" id="CHEBI:58349"/>
        <dbReference type="EC" id="1.2.1.41"/>
    </reaction>
</comment>
<keyword evidence="3 7" id="KW-0641">Proline biosynthesis</keyword>
<dbReference type="SUPFAM" id="SSF53720">
    <property type="entry name" value="ALDH-like"/>
    <property type="match status" value="1"/>
</dbReference>
<dbReference type="PROSITE" id="PS01223">
    <property type="entry name" value="PROA"/>
    <property type="match status" value="1"/>
</dbReference>
<dbReference type="Gene3D" id="3.40.309.10">
    <property type="entry name" value="Aldehyde Dehydrogenase, Chain A, domain 2"/>
    <property type="match status" value="1"/>
</dbReference>
<evidence type="ECO:0000313" key="9">
    <source>
        <dbReference type="EMBL" id="SBV98666.1"/>
    </source>
</evidence>
<accession>A0A212JGT4</accession>